<dbReference type="Proteomes" id="UP000547058">
    <property type="component" value="Unassembled WGS sequence"/>
</dbReference>
<accession>A0A7W3FJ79</accession>
<gene>
    <name evidence="3" type="ORF">H4O11_00430</name>
</gene>
<proteinExistence type="inferred from homology"/>
<evidence type="ECO:0000256" key="1">
    <source>
        <dbReference type="ARBA" id="ARBA00006845"/>
    </source>
</evidence>
<sequence length="130" mass="14477">MTDRLILDGSAITDIPSLYEEINRVFMSSESWRLGHSLDALDDLLYGAYGALHGHDRMTVEWRDMETSRAALGAAATKAWLQQKLLQPGNFNTTLIQAQLRALEQGTGKTYFDIVLEIFAAHATVRLLPA</sequence>
<protein>
    <submittedName>
        <fullName evidence="3">Barstar family protein</fullName>
    </submittedName>
</protein>
<dbReference type="Gene3D" id="3.30.370.10">
    <property type="entry name" value="Barstar-like"/>
    <property type="match status" value="1"/>
</dbReference>
<organism evidence="3 4">
    <name type="scientific">Stenotrophomonas tumulicola</name>
    <dbReference type="NCBI Taxonomy" id="1685415"/>
    <lineage>
        <taxon>Bacteria</taxon>
        <taxon>Pseudomonadati</taxon>
        <taxon>Pseudomonadota</taxon>
        <taxon>Gammaproteobacteria</taxon>
        <taxon>Lysobacterales</taxon>
        <taxon>Lysobacteraceae</taxon>
        <taxon>Stenotrophomonas</taxon>
    </lineage>
</organism>
<reference evidence="3 4" key="1">
    <citation type="submission" date="2020-08" db="EMBL/GenBank/DDBJ databases">
        <title>Stenotrophomonas tumulicola JCM 30961.</title>
        <authorList>
            <person name="Deng Y."/>
        </authorList>
    </citation>
    <scope>NUCLEOTIDE SEQUENCE [LARGE SCALE GENOMIC DNA]</scope>
    <source>
        <strain evidence="3 4">JCM 30961</strain>
    </source>
</reference>
<dbReference type="InterPro" id="IPR035905">
    <property type="entry name" value="Barstar-like_sf"/>
</dbReference>
<dbReference type="AlphaFoldDB" id="A0A7W3FJ79"/>
<keyword evidence="4" id="KW-1185">Reference proteome</keyword>
<dbReference type="EMBL" id="JACGXS010000001">
    <property type="protein sequence ID" value="MBA8680277.1"/>
    <property type="molecule type" value="Genomic_DNA"/>
</dbReference>
<feature type="domain" description="Barstar (barnase inhibitor)" evidence="2">
    <location>
        <begin position="6"/>
        <end position="77"/>
    </location>
</feature>
<evidence type="ECO:0000259" key="2">
    <source>
        <dbReference type="Pfam" id="PF01337"/>
    </source>
</evidence>
<dbReference type="Pfam" id="PF01337">
    <property type="entry name" value="Barstar"/>
    <property type="match status" value="1"/>
</dbReference>
<comment type="similarity">
    <text evidence="1">Belongs to the barstar family.</text>
</comment>
<dbReference type="RefSeq" id="WP_182337457.1">
    <property type="nucleotide sequence ID" value="NZ_JACGXS010000001.1"/>
</dbReference>
<evidence type="ECO:0000313" key="4">
    <source>
        <dbReference type="Proteomes" id="UP000547058"/>
    </source>
</evidence>
<comment type="caution">
    <text evidence="3">The sequence shown here is derived from an EMBL/GenBank/DDBJ whole genome shotgun (WGS) entry which is preliminary data.</text>
</comment>
<evidence type="ECO:0000313" key="3">
    <source>
        <dbReference type="EMBL" id="MBA8680277.1"/>
    </source>
</evidence>
<dbReference type="SUPFAM" id="SSF52038">
    <property type="entry name" value="Barstar-related"/>
    <property type="match status" value="1"/>
</dbReference>
<name>A0A7W3FJ79_9GAMM</name>
<dbReference type="InterPro" id="IPR000468">
    <property type="entry name" value="Barstar"/>
</dbReference>